<keyword evidence="1" id="KW-0723">Serine/threonine-protein kinase</keyword>
<evidence type="ECO:0000313" key="4">
    <source>
        <dbReference type="EMBL" id="PRY92760.1"/>
    </source>
</evidence>
<sequence>MAEDPPFTLRLVLRATSEEVRSALGAVTRSLARPPEELQRLELALAEAMNNVVKHAYDARGGCIELAVTSLPDGTLCEVRDSGAAMPGGAPPEGSPPTVDGDPETLPDGGFGWFLIRSLSRDLLYERWAEPPPGQNVLRFRIAPAEGIACRRRQER</sequence>
<dbReference type="SUPFAM" id="SSF55874">
    <property type="entry name" value="ATPase domain of HSP90 chaperone/DNA topoisomerase II/histidine kinase"/>
    <property type="match status" value="1"/>
</dbReference>
<reference evidence="4 5" key="1">
    <citation type="submission" date="2018-03" db="EMBL/GenBank/DDBJ databases">
        <title>Genomic Encyclopedia of Archaeal and Bacterial Type Strains, Phase II (KMG-II): from individual species to whole genera.</title>
        <authorList>
            <person name="Goeker M."/>
        </authorList>
    </citation>
    <scope>NUCLEOTIDE SEQUENCE [LARGE SCALE GENOMIC DNA]</scope>
    <source>
        <strain evidence="4 5">DSM 29318</strain>
    </source>
</reference>
<dbReference type="Gene3D" id="3.30.565.10">
    <property type="entry name" value="Histidine kinase-like ATPase, C-terminal domain"/>
    <property type="match status" value="1"/>
</dbReference>
<keyword evidence="5" id="KW-1185">Reference proteome</keyword>
<evidence type="ECO:0000313" key="5">
    <source>
        <dbReference type="Proteomes" id="UP000238801"/>
    </source>
</evidence>
<evidence type="ECO:0000259" key="3">
    <source>
        <dbReference type="Pfam" id="PF13581"/>
    </source>
</evidence>
<comment type="caution">
    <text evidence="4">The sequence shown here is derived from an EMBL/GenBank/DDBJ whole genome shotgun (WGS) entry which is preliminary data.</text>
</comment>
<keyword evidence="4" id="KW-0808">Transferase</keyword>
<dbReference type="CDD" id="cd16936">
    <property type="entry name" value="HATPase_RsbW-like"/>
    <property type="match status" value="1"/>
</dbReference>
<dbReference type="AlphaFoldDB" id="A0A2T0X1F0"/>
<feature type="domain" description="Histidine kinase/HSP90-like ATPase" evidence="3">
    <location>
        <begin position="18"/>
        <end position="141"/>
    </location>
</feature>
<dbReference type="RefSeq" id="WP_106160430.1">
    <property type="nucleotide sequence ID" value="NZ_PVTT01000002.1"/>
</dbReference>
<name>A0A2T0X1F0_9RHOB</name>
<dbReference type="Pfam" id="PF13581">
    <property type="entry name" value="HATPase_c_2"/>
    <property type="match status" value="1"/>
</dbReference>
<feature type="region of interest" description="Disordered" evidence="2">
    <location>
        <begin position="80"/>
        <end position="105"/>
    </location>
</feature>
<evidence type="ECO:0000256" key="2">
    <source>
        <dbReference type="SAM" id="MobiDB-lite"/>
    </source>
</evidence>
<dbReference type="InterPro" id="IPR050267">
    <property type="entry name" value="Anti-sigma-factor_SerPK"/>
</dbReference>
<dbReference type="PANTHER" id="PTHR35526:SF3">
    <property type="entry name" value="ANTI-SIGMA-F FACTOR RSBW"/>
    <property type="match status" value="1"/>
</dbReference>
<accession>A0A2T0X1F0</accession>
<dbReference type="PANTHER" id="PTHR35526">
    <property type="entry name" value="ANTI-SIGMA-F FACTOR RSBW-RELATED"/>
    <property type="match status" value="1"/>
</dbReference>
<organism evidence="4 5">
    <name type="scientific">Hasllibacter halocynthiae</name>
    <dbReference type="NCBI Taxonomy" id="595589"/>
    <lineage>
        <taxon>Bacteria</taxon>
        <taxon>Pseudomonadati</taxon>
        <taxon>Pseudomonadota</taxon>
        <taxon>Alphaproteobacteria</taxon>
        <taxon>Rhodobacterales</taxon>
        <taxon>Roseobacteraceae</taxon>
        <taxon>Hasllibacter</taxon>
    </lineage>
</organism>
<dbReference type="EMBL" id="PVTT01000002">
    <property type="protein sequence ID" value="PRY92760.1"/>
    <property type="molecule type" value="Genomic_DNA"/>
</dbReference>
<dbReference type="OrthoDB" id="9792240at2"/>
<gene>
    <name evidence="4" type="ORF">BCF33_1614</name>
</gene>
<keyword evidence="4" id="KW-0418">Kinase</keyword>
<protein>
    <submittedName>
        <fullName evidence="4">Serine/threonine-protein kinase RsbW</fullName>
    </submittedName>
</protein>
<dbReference type="InterPro" id="IPR003594">
    <property type="entry name" value="HATPase_dom"/>
</dbReference>
<dbReference type="Proteomes" id="UP000238801">
    <property type="component" value="Unassembled WGS sequence"/>
</dbReference>
<dbReference type="InterPro" id="IPR036890">
    <property type="entry name" value="HATPase_C_sf"/>
</dbReference>
<dbReference type="GO" id="GO:0004674">
    <property type="term" value="F:protein serine/threonine kinase activity"/>
    <property type="evidence" value="ECO:0007669"/>
    <property type="project" value="UniProtKB-KW"/>
</dbReference>
<evidence type="ECO:0000256" key="1">
    <source>
        <dbReference type="ARBA" id="ARBA00022527"/>
    </source>
</evidence>
<proteinExistence type="predicted"/>